<dbReference type="PANTHER" id="PTHR23501:SF154">
    <property type="entry name" value="MULTIDRUG-EFFLUX TRANSPORTER RV1634-RELATED"/>
    <property type="match status" value="1"/>
</dbReference>
<evidence type="ECO:0000256" key="3">
    <source>
        <dbReference type="ARBA" id="ARBA00022989"/>
    </source>
</evidence>
<dbReference type="SUPFAM" id="SSF103473">
    <property type="entry name" value="MFS general substrate transporter"/>
    <property type="match status" value="1"/>
</dbReference>
<dbReference type="Pfam" id="PF07690">
    <property type="entry name" value="MFS_1"/>
    <property type="match status" value="1"/>
</dbReference>
<feature type="transmembrane region" description="Helical" evidence="5">
    <location>
        <begin position="303"/>
        <end position="328"/>
    </location>
</feature>
<sequence>MPSDATQAALSPTGWRVFFFGIHSIPLLERKMSPTSITADDASWLDLFRGANAPRMLVLAAGVALHAINLYLTTTILPSVVDDIGGVAFYAWNTTLFIVASITGAAVAAQVIRQIGPRGAYLLGAAVFGGGSALCALAPAMPVLLVGRVLQGLGGGVLLSAPYVLMRSVLPEPLWPRALALLSGMWGIATLLGPAVGGIFAQYATWRLAFWSLVALVALAAAAAVVVLKPAAPQTEQPTPVPARQLVLLAVAVVAASWSSVSTSPWLGAVGLIAAAVTLLAIRRVEMRSSRRILPTNAYTGRTALAALYGVSALLAVTVTCTEIFVPLFLQRLHGQSPLMAGYIAATASAGWTLGAILSAGLRESSVTRVICVAPWACALGLLVLAMLVPIGAGSATMTTLIIVALTLVGLGVGVAWPHLGNRIMTAAPAEDHDRASASIVTVQLVATALGAALGGVVLNTLGAAGPTPDLEAASRWLFLLFAAAPAGALMIARAAQHTARPSDALGER</sequence>
<dbReference type="AlphaFoldDB" id="A0A0S4TLK8"/>
<feature type="transmembrane region" description="Helical" evidence="5">
    <location>
        <begin position="209"/>
        <end position="229"/>
    </location>
</feature>
<evidence type="ECO:0000259" key="6">
    <source>
        <dbReference type="PROSITE" id="PS50850"/>
    </source>
</evidence>
<feature type="transmembrane region" description="Helical" evidence="5">
    <location>
        <begin position="397"/>
        <end position="417"/>
    </location>
</feature>
<feature type="transmembrane region" description="Helical" evidence="5">
    <location>
        <begin position="265"/>
        <end position="282"/>
    </location>
</feature>
<dbReference type="GO" id="GO:0005886">
    <property type="term" value="C:plasma membrane"/>
    <property type="evidence" value="ECO:0007669"/>
    <property type="project" value="TreeGrafter"/>
</dbReference>
<name>A0A0S4TLK8_RALSL</name>
<accession>A0A0S4TLK8</accession>
<dbReference type="InterPro" id="IPR020846">
    <property type="entry name" value="MFS_dom"/>
</dbReference>
<dbReference type="PROSITE" id="PS50850">
    <property type="entry name" value="MFS"/>
    <property type="match status" value="1"/>
</dbReference>
<dbReference type="InterPro" id="IPR036259">
    <property type="entry name" value="MFS_trans_sf"/>
</dbReference>
<keyword evidence="3 5" id="KW-1133">Transmembrane helix</keyword>
<protein>
    <submittedName>
        <fullName evidence="7">Putative transport transmembrane protein permease</fullName>
    </submittedName>
</protein>
<keyword evidence="4 5" id="KW-0472">Membrane</keyword>
<comment type="subcellular location">
    <subcellularLocation>
        <location evidence="1">Membrane</location>
        <topology evidence="1">Multi-pass membrane protein</topology>
    </subcellularLocation>
</comment>
<organism evidence="7">
    <name type="scientific">Ralstonia solanacearum</name>
    <name type="common">Pseudomonas solanacearum</name>
    <dbReference type="NCBI Taxonomy" id="305"/>
    <lineage>
        <taxon>Bacteria</taxon>
        <taxon>Pseudomonadati</taxon>
        <taxon>Pseudomonadota</taxon>
        <taxon>Betaproteobacteria</taxon>
        <taxon>Burkholderiales</taxon>
        <taxon>Burkholderiaceae</taxon>
        <taxon>Ralstonia</taxon>
        <taxon>Ralstonia solanacearum species complex</taxon>
    </lineage>
</organism>
<feature type="transmembrane region" description="Helical" evidence="5">
    <location>
        <begin position="241"/>
        <end position="259"/>
    </location>
</feature>
<evidence type="ECO:0000256" key="5">
    <source>
        <dbReference type="SAM" id="Phobius"/>
    </source>
</evidence>
<evidence type="ECO:0000256" key="4">
    <source>
        <dbReference type="ARBA" id="ARBA00023136"/>
    </source>
</evidence>
<evidence type="ECO:0000256" key="2">
    <source>
        <dbReference type="ARBA" id="ARBA00022692"/>
    </source>
</evidence>
<feature type="domain" description="Major facilitator superfamily (MFS) profile" evidence="6">
    <location>
        <begin position="55"/>
        <end position="501"/>
    </location>
</feature>
<feature type="transmembrane region" description="Helical" evidence="5">
    <location>
        <begin position="178"/>
        <end position="203"/>
    </location>
</feature>
<feature type="transmembrane region" description="Helical" evidence="5">
    <location>
        <begin position="145"/>
        <end position="166"/>
    </location>
</feature>
<keyword evidence="2 5" id="KW-0812">Transmembrane</keyword>
<dbReference type="InterPro" id="IPR011701">
    <property type="entry name" value="MFS"/>
</dbReference>
<evidence type="ECO:0000256" key="1">
    <source>
        <dbReference type="ARBA" id="ARBA00004141"/>
    </source>
</evidence>
<feature type="transmembrane region" description="Helical" evidence="5">
    <location>
        <begin position="120"/>
        <end position="139"/>
    </location>
</feature>
<dbReference type="PANTHER" id="PTHR23501">
    <property type="entry name" value="MAJOR FACILITATOR SUPERFAMILY"/>
    <property type="match status" value="1"/>
</dbReference>
<evidence type="ECO:0000313" key="7">
    <source>
        <dbReference type="EMBL" id="CUV10994.1"/>
    </source>
</evidence>
<feature type="transmembrane region" description="Helical" evidence="5">
    <location>
        <begin position="474"/>
        <end position="493"/>
    </location>
</feature>
<gene>
    <name evidence="7" type="ORF">RUN39_v1_50066</name>
</gene>
<feature type="transmembrane region" description="Helical" evidence="5">
    <location>
        <begin position="87"/>
        <end position="108"/>
    </location>
</feature>
<dbReference type="EMBL" id="LN899819">
    <property type="protein sequence ID" value="CUV10994.1"/>
    <property type="molecule type" value="Genomic_DNA"/>
</dbReference>
<reference evidence="7" key="1">
    <citation type="submission" date="2015-10" db="EMBL/GenBank/DDBJ databases">
        <authorList>
            <person name="Gilbert D.G."/>
        </authorList>
    </citation>
    <scope>NUCLEOTIDE SEQUENCE</scope>
    <source>
        <strain evidence="7">Phyl III-seqv23</strain>
    </source>
</reference>
<feature type="transmembrane region" description="Helical" evidence="5">
    <location>
        <begin position="57"/>
        <end position="81"/>
    </location>
</feature>
<feature type="transmembrane region" description="Helical" evidence="5">
    <location>
        <begin position="340"/>
        <end position="358"/>
    </location>
</feature>
<proteinExistence type="predicted"/>
<dbReference type="GO" id="GO:0022857">
    <property type="term" value="F:transmembrane transporter activity"/>
    <property type="evidence" value="ECO:0007669"/>
    <property type="project" value="InterPro"/>
</dbReference>
<feature type="transmembrane region" description="Helical" evidence="5">
    <location>
        <begin position="370"/>
        <end position="391"/>
    </location>
</feature>
<dbReference type="Gene3D" id="1.20.1720.10">
    <property type="entry name" value="Multidrug resistance protein D"/>
    <property type="match status" value="1"/>
</dbReference>
<feature type="transmembrane region" description="Helical" evidence="5">
    <location>
        <begin position="438"/>
        <end position="462"/>
    </location>
</feature>
<dbReference type="Gene3D" id="1.20.1250.20">
    <property type="entry name" value="MFS general substrate transporter like domains"/>
    <property type="match status" value="1"/>
</dbReference>